<dbReference type="HOGENOM" id="CLU_1766007_0_0_11"/>
<sequence length="147" mass="16356">MRAEQVLSEDVPASPDEVRAFYVDLDNIKTVHPLVVSVRETARTELADGYCQSYRVQDRIPLGPLTLPTSYTAHLRVASVGPVITEARQFPRVRLYGVVSFDAVGAGTRIVERLTIHAPRPLHKMTTREAVKAHIEMLAGIRRHFGG</sequence>
<keyword evidence="2" id="KW-1185">Reference proteome</keyword>
<dbReference type="PATRIC" id="fig|710685.3.peg.4771"/>
<dbReference type="STRING" id="710685.MycrhN_4765"/>
<evidence type="ECO:0000313" key="2">
    <source>
        <dbReference type="Proteomes" id="UP000005442"/>
    </source>
</evidence>
<organism evidence="1 2">
    <name type="scientific">Mycolicibacterium rhodesiae (strain NBB3)</name>
    <name type="common">Mycobacterium rhodesiae</name>
    <dbReference type="NCBI Taxonomy" id="710685"/>
    <lineage>
        <taxon>Bacteria</taxon>
        <taxon>Bacillati</taxon>
        <taxon>Actinomycetota</taxon>
        <taxon>Actinomycetes</taxon>
        <taxon>Mycobacteriales</taxon>
        <taxon>Mycobacteriaceae</taxon>
        <taxon>Mycolicibacterium</taxon>
    </lineage>
</organism>
<dbReference type="AlphaFoldDB" id="G8RSA3"/>
<dbReference type="RefSeq" id="WP_014212991.1">
    <property type="nucleotide sequence ID" value="NC_016604.1"/>
</dbReference>
<dbReference type="InterPro" id="IPR023393">
    <property type="entry name" value="START-like_dom_sf"/>
</dbReference>
<dbReference type="KEGG" id="mrh:MycrhN_4765"/>
<evidence type="ECO:0008006" key="3">
    <source>
        <dbReference type="Google" id="ProtNLM"/>
    </source>
</evidence>
<evidence type="ECO:0000313" key="1">
    <source>
        <dbReference type="EMBL" id="AEV75246.1"/>
    </source>
</evidence>
<dbReference type="OrthoDB" id="72630at2"/>
<dbReference type="eggNOG" id="ENOG5033K1T">
    <property type="taxonomic scope" value="Bacteria"/>
</dbReference>
<dbReference type="EMBL" id="CP003169">
    <property type="protein sequence ID" value="AEV75246.1"/>
    <property type="molecule type" value="Genomic_DNA"/>
</dbReference>
<name>G8RSA3_MYCRN</name>
<accession>G8RSA3</accession>
<protein>
    <recommendedName>
        <fullName evidence="3">Polyketide cyclase / dehydrase and lipid transport</fullName>
    </recommendedName>
</protein>
<dbReference type="Proteomes" id="UP000005442">
    <property type="component" value="Chromosome"/>
</dbReference>
<gene>
    <name evidence="1" type="ordered locus">MycrhN_4765</name>
</gene>
<proteinExistence type="predicted"/>
<reference evidence="1 2" key="1">
    <citation type="submission" date="2011-12" db="EMBL/GenBank/DDBJ databases">
        <title>Complete sequence of Mycobacterium rhodesiae NBB3.</title>
        <authorList>
            <consortium name="US DOE Joint Genome Institute"/>
            <person name="Lucas S."/>
            <person name="Han J."/>
            <person name="Lapidus A."/>
            <person name="Cheng J.-F."/>
            <person name="Goodwin L."/>
            <person name="Pitluck S."/>
            <person name="Peters L."/>
            <person name="Mikhailova N."/>
            <person name="Gu W."/>
            <person name="Detter J.C."/>
            <person name="Han C."/>
            <person name="Tapia R."/>
            <person name="Land M."/>
            <person name="Hauser L."/>
            <person name="Kyrpides N."/>
            <person name="Ivanova N."/>
            <person name="Pagani I."/>
            <person name="Mattes T."/>
            <person name="Holmes A."/>
            <person name="Rutledge P."/>
            <person name="Paulsen I."/>
            <person name="Coleman N."/>
            <person name="Woyke T."/>
        </authorList>
    </citation>
    <scope>NUCLEOTIDE SEQUENCE [LARGE SCALE GENOMIC DNA]</scope>
    <source>
        <strain evidence="1 2">NBB3</strain>
    </source>
</reference>
<dbReference type="Gene3D" id="3.30.530.20">
    <property type="match status" value="1"/>
</dbReference>
<dbReference type="SUPFAM" id="SSF55961">
    <property type="entry name" value="Bet v1-like"/>
    <property type="match status" value="1"/>
</dbReference>